<dbReference type="InterPro" id="IPR014710">
    <property type="entry name" value="RmlC-like_jellyroll"/>
</dbReference>
<dbReference type="Gene3D" id="2.60.120.10">
    <property type="entry name" value="Jelly Rolls"/>
    <property type="match status" value="1"/>
</dbReference>
<keyword evidence="1" id="KW-0732">Signal</keyword>
<proteinExistence type="predicted"/>
<dbReference type="Proteomes" id="UP000671845">
    <property type="component" value="Chromosome"/>
</dbReference>
<protein>
    <submittedName>
        <fullName evidence="3">Cupin domain-containing protein</fullName>
    </submittedName>
</protein>
<dbReference type="SUPFAM" id="SSF51182">
    <property type="entry name" value="RmlC-like cupins"/>
    <property type="match status" value="1"/>
</dbReference>
<dbReference type="PANTHER" id="PTHR38599:SF1">
    <property type="entry name" value="CUPIN DOMAIN PROTEIN (AFU_ORTHOLOGUE AFUA_3G13620)"/>
    <property type="match status" value="1"/>
</dbReference>
<dbReference type="PANTHER" id="PTHR38599">
    <property type="entry name" value="CUPIN DOMAIN PROTEIN (AFU_ORTHOLOGUE AFUA_3G13620)"/>
    <property type="match status" value="1"/>
</dbReference>
<dbReference type="InterPro" id="IPR011051">
    <property type="entry name" value="RmlC_Cupin_sf"/>
</dbReference>
<sequence>MKMTKPLAVLLFCSAGAAMGAEITPLMSEALVSLPDSPQVKMLTVQYEPGGMSAPHRHNAHVFVYVLNGKVEMQVEGGDVVTLEAGHTFYESPTDIHTLSRNASDTEPAKFLVFFVKEAGADTTIPLDNSASMPAETR</sequence>
<evidence type="ECO:0000256" key="1">
    <source>
        <dbReference type="SAM" id="SignalP"/>
    </source>
</evidence>
<accession>A0ABX7WDD3</accession>
<evidence type="ECO:0000313" key="4">
    <source>
        <dbReference type="Proteomes" id="UP000671845"/>
    </source>
</evidence>
<organism evidence="3 4">
    <name type="scientific">Halomonas sulfidivorans</name>
    <dbReference type="NCBI Taxonomy" id="2733488"/>
    <lineage>
        <taxon>Bacteria</taxon>
        <taxon>Pseudomonadati</taxon>
        <taxon>Pseudomonadota</taxon>
        <taxon>Gammaproteobacteria</taxon>
        <taxon>Oceanospirillales</taxon>
        <taxon>Halomonadaceae</taxon>
        <taxon>Halomonas</taxon>
    </lineage>
</organism>
<name>A0ABX7WDD3_9GAMM</name>
<dbReference type="CDD" id="cd02234">
    <property type="entry name" value="cupin_BLR7677-like"/>
    <property type="match status" value="1"/>
</dbReference>
<reference evidence="3 4" key="1">
    <citation type="journal article" date="2021" name="Front. Microbiol.">
        <title>Aerobic Denitrification and Heterotrophic Sulfur Oxidation in the Genus Halomonas Revealed by Six Novel Species Characterizations and Genome-Based Analysis.</title>
        <authorList>
            <person name="Wang L."/>
            <person name="Shao Z."/>
        </authorList>
    </citation>
    <scope>NUCLEOTIDE SEQUENCE [LARGE SCALE GENOMIC DNA]</scope>
    <source>
        <strain evidence="3 4">MCCC 1A13718</strain>
    </source>
</reference>
<dbReference type="EMBL" id="CP053383">
    <property type="protein sequence ID" value="QTP57522.1"/>
    <property type="molecule type" value="Genomic_DNA"/>
</dbReference>
<feature type="chain" id="PRO_5046405457" evidence="1">
    <location>
        <begin position="21"/>
        <end position="138"/>
    </location>
</feature>
<dbReference type="RefSeq" id="WP_209475669.1">
    <property type="nucleotide sequence ID" value="NZ_CP053383.1"/>
</dbReference>
<dbReference type="Pfam" id="PF07883">
    <property type="entry name" value="Cupin_2"/>
    <property type="match status" value="1"/>
</dbReference>
<evidence type="ECO:0000313" key="3">
    <source>
        <dbReference type="EMBL" id="QTP57522.1"/>
    </source>
</evidence>
<dbReference type="InterPro" id="IPR013096">
    <property type="entry name" value="Cupin_2"/>
</dbReference>
<evidence type="ECO:0000259" key="2">
    <source>
        <dbReference type="Pfam" id="PF07883"/>
    </source>
</evidence>
<keyword evidence="4" id="KW-1185">Reference proteome</keyword>
<feature type="domain" description="Cupin type-2" evidence="2">
    <location>
        <begin position="45"/>
        <end position="114"/>
    </location>
</feature>
<feature type="signal peptide" evidence="1">
    <location>
        <begin position="1"/>
        <end position="20"/>
    </location>
</feature>
<gene>
    <name evidence="3" type="ORF">HNO53_01540</name>
</gene>